<reference evidence="1" key="1">
    <citation type="submission" date="2017-10" db="EMBL/GenBank/DDBJ databases">
        <title>Resolving the taxonomy of Roseburia spp., Eubacterium rectale and Agathobacter spp. through phylogenomic analysis.</title>
        <authorList>
            <person name="Sheridan P.O."/>
            <person name="Walker A.W."/>
            <person name="Duncan S.H."/>
            <person name="Scott K.P."/>
            <person name="Toole P.W.O."/>
            <person name="Luis P."/>
            <person name="Flint H.J."/>
        </authorList>
    </citation>
    <scope>NUCLEOTIDE SEQUENCE [LARGE SCALE GENOMIC DNA]</scope>
    <source>
        <strain evidence="1">JK10</strain>
    </source>
</reference>
<keyword evidence="2" id="KW-1185">Reference proteome</keyword>
<evidence type="ECO:0000313" key="2">
    <source>
        <dbReference type="Proteomes" id="UP000224317"/>
    </source>
</evidence>
<evidence type="ECO:0000313" key="1">
    <source>
        <dbReference type="EMBL" id="PHU40460.1"/>
    </source>
</evidence>
<protein>
    <submittedName>
        <fullName evidence="1">Uncharacterized protein</fullName>
    </submittedName>
</protein>
<dbReference type="Proteomes" id="UP000224317">
    <property type="component" value="Unassembled WGS sequence"/>
</dbReference>
<gene>
    <name evidence="1" type="ORF">CSX00_06115</name>
</gene>
<proteinExistence type="predicted"/>
<name>A0A2G3EB62_9FIRM</name>
<sequence length="108" mass="12535">MYKMLIRLNEDKIRGENKIDLKTIYEKLDGIFKKRGFSLSLENNLRVYSGTNSVADYPNLGIILNGLKKQDWFVSNLSVWILCTNEDSDNPEDFDEEDLVEYFGFKAA</sequence>
<dbReference type="EMBL" id="PDYH01000019">
    <property type="protein sequence ID" value="PHU40460.1"/>
    <property type="molecule type" value="Genomic_DNA"/>
</dbReference>
<dbReference type="AlphaFoldDB" id="A0A2G3EB62"/>
<dbReference type="RefSeq" id="WP_099413143.1">
    <property type="nucleotide sequence ID" value="NZ_PDYH01000019.1"/>
</dbReference>
<accession>A0A2G3EB62</accession>
<organism evidence="1 2">
    <name type="scientific">Pseudobutyrivibrio ruminis</name>
    <dbReference type="NCBI Taxonomy" id="46206"/>
    <lineage>
        <taxon>Bacteria</taxon>
        <taxon>Bacillati</taxon>
        <taxon>Bacillota</taxon>
        <taxon>Clostridia</taxon>
        <taxon>Lachnospirales</taxon>
        <taxon>Lachnospiraceae</taxon>
        <taxon>Pseudobutyrivibrio</taxon>
    </lineage>
</organism>
<comment type="caution">
    <text evidence="1">The sequence shown here is derived from an EMBL/GenBank/DDBJ whole genome shotgun (WGS) entry which is preliminary data.</text>
</comment>